<dbReference type="Proteomes" id="UP000292564">
    <property type="component" value="Unassembled WGS sequence"/>
</dbReference>
<accession>A0A4Q7ZQ51</accession>
<protein>
    <submittedName>
        <fullName evidence="1">Uncharacterized protein</fullName>
    </submittedName>
</protein>
<evidence type="ECO:0000313" key="1">
    <source>
        <dbReference type="EMBL" id="RZU53232.1"/>
    </source>
</evidence>
<reference evidence="1 2" key="1">
    <citation type="submission" date="2019-02" db="EMBL/GenBank/DDBJ databases">
        <title>Sequencing the genomes of 1000 actinobacteria strains.</title>
        <authorList>
            <person name="Klenk H.-P."/>
        </authorList>
    </citation>
    <scope>NUCLEOTIDE SEQUENCE [LARGE SCALE GENOMIC DNA]</scope>
    <source>
        <strain evidence="1 2">DSM 45162</strain>
    </source>
</reference>
<sequence length="49" mass="4847">MTIAASAGPAGFGTGGRVNEGIVEAYRHVETGTKVGNVVITADNADGKS</sequence>
<comment type="caution">
    <text evidence="1">The sequence shown here is derived from an EMBL/GenBank/DDBJ whole genome shotgun (WGS) entry which is preliminary data.</text>
</comment>
<dbReference type="RefSeq" id="WP_165449581.1">
    <property type="nucleotide sequence ID" value="NZ_SHKY01000001.1"/>
</dbReference>
<keyword evidence="2" id="KW-1185">Reference proteome</keyword>
<dbReference type="EMBL" id="SHKY01000001">
    <property type="protein sequence ID" value="RZU53232.1"/>
    <property type="molecule type" value="Genomic_DNA"/>
</dbReference>
<proteinExistence type="predicted"/>
<evidence type="ECO:0000313" key="2">
    <source>
        <dbReference type="Proteomes" id="UP000292564"/>
    </source>
</evidence>
<organism evidence="1 2">
    <name type="scientific">Krasilnikovia cinnamomea</name>
    <dbReference type="NCBI Taxonomy" id="349313"/>
    <lineage>
        <taxon>Bacteria</taxon>
        <taxon>Bacillati</taxon>
        <taxon>Actinomycetota</taxon>
        <taxon>Actinomycetes</taxon>
        <taxon>Micromonosporales</taxon>
        <taxon>Micromonosporaceae</taxon>
        <taxon>Krasilnikovia</taxon>
    </lineage>
</organism>
<name>A0A4Q7ZQ51_9ACTN</name>
<dbReference type="AlphaFoldDB" id="A0A4Q7ZQ51"/>
<gene>
    <name evidence="1" type="ORF">EV385_5133</name>
</gene>